<sequence length="136" mass="15020">MSNTSVPWVHRSARIDDASALSTLAEWLTNVQLDSSNDQEELERCAAALDRIALASGVLMRQLGDLSLDRCDFSDHLLADERHRVSEAQRTALQDALGELVHRARARRGRHANVVHVSDLQGLLPRPVPQRPAGAE</sequence>
<organism evidence="1 2">
    <name type="scientific">Cellulomonas biazotea</name>
    <dbReference type="NCBI Taxonomy" id="1709"/>
    <lineage>
        <taxon>Bacteria</taxon>
        <taxon>Bacillati</taxon>
        <taxon>Actinomycetota</taxon>
        <taxon>Actinomycetes</taxon>
        <taxon>Micrococcales</taxon>
        <taxon>Cellulomonadaceae</taxon>
        <taxon>Cellulomonas</taxon>
    </lineage>
</organism>
<comment type="caution">
    <text evidence="1">The sequence shown here is derived from an EMBL/GenBank/DDBJ whole genome shotgun (WGS) entry which is preliminary data.</text>
</comment>
<dbReference type="OrthoDB" id="4827539at2"/>
<reference evidence="1 2" key="1">
    <citation type="submission" date="2019-01" db="EMBL/GenBank/DDBJ databases">
        <title>Draft genome sequence of Cellulomonas takizawaensis strain TKZ-21.</title>
        <authorList>
            <person name="Yamamura H."/>
            <person name="Hayashi T."/>
            <person name="Hamada M."/>
            <person name="Serisawa Y."/>
            <person name="Matsuyama K."/>
            <person name="Nakagawa Y."/>
            <person name="Otoguro M."/>
            <person name="Yanagida F."/>
            <person name="Hayakawa M."/>
        </authorList>
    </citation>
    <scope>NUCLEOTIDE SEQUENCE [LARGE SCALE GENOMIC DNA]</scope>
    <source>
        <strain evidence="1 2">NBRC12680</strain>
    </source>
</reference>
<proteinExistence type="predicted"/>
<name>A0A402DQ66_9CELL</name>
<evidence type="ECO:0000313" key="1">
    <source>
        <dbReference type="EMBL" id="GCE76264.1"/>
    </source>
</evidence>
<gene>
    <name evidence="1" type="ORF">CBZ_13200</name>
</gene>
<evidence type="ECO:0000313" key="2">
    <source>
        <dbReference type="Proteomes" id="UP000289954"/>
    </source>
</evidence>
<dbReference type="EMBL" id="BIMR01000085">
    <property type="protein sequence ID" value="GCE76264.1"/>
    <property type="molecule type" value="Genomic_DNA"/>
</dbReference>
<protein>
    <submittedName>
        <fullName evidence="1">Uncharacterized protein</fullName>
    </submittedName>
</protein>
<dbReference type="RefSeq" id="WP_130780869.1">
    <property type="nucleotide sequence ID" value="NZ_BIMR01000085.1"/>
</dbReference>
<accession>A0A402DQ66</accession>
<dbReference type="Proteomes" id="UP000289954">
    <property type="component" value="Unassembled WGS sequence"/>
</dbReference>
<dbReference type="AlphaFoldDB" id="A0A402DQ66"/>
<keyword evidence="2" id="KW-1185">Reference proteome</keyword>